<proteinExistence type="predicted"/>
<protein>
    <submittedName>
        <fullName evidence="1">Uncharacterized protein</fullName>
    </submittedName>
</protein>
<name>A0A080WL91_TRIRC</name>
<evidence type="ECO:0000313" key="2">
    <source>
        <dbReference type="Proteomes" id="UP000008864"/>
    </source>
</evidence>
<gene>
    <name evidence="1" type="ORF">TERG_12450</name>
</gene>
<organism evidence="1 2">
    <name type="scientific">Trichophyton rubrum (strain ATCC MYA-4607 / CBS 118892)</name>
    <name type="common">Athlete's foot fungus</name>
    <dbReference type="NCBI Taxonomy" id="559305"/>
    <lineage>
        <taxon>Eukaryota</taxon>
        <taxon>Fungi</taxon>
        <taxon>Dikarya</taxon>
        <taxon>Ascomycota</taxon>
        <taxon>Pezizomycotina</taxon>
        <taxon>Eurotiomycetes</taxon>
        <taxon>Eurotiomycetidae</taxon>
        <taxon>Onygenales</taxon>
        <taxon>Arthrodermataceae</taxon>
        <taxon>Trichophyton</taxon>
    </lineage>
</organism>
<keyword evidence="2" id="KW-1185">Reference proteome</keyword>
<dbReference type="HOGENOM" id="CLU_1636630_0_0_1"/>
<dbReference type="AlphaFoldDB" id="A0A080WL91"/>
<dbReference type="GeneID" id="71777640"/>
<dbReference type="RefSeq" id="XP_047607036.1">
    <property type="nucleotide sequence ID" value="XM_047751405.1"/>
</dbReference>
<dbReference type="Proteomes" id="UP000008864">
    <property type="component" value="Unassembled WGS sequence"/>
</dbReference>
<sequence>MIAKDLDLDSLCATFEICPRFLPVLEKQRESIVPLVEGSDVTLNRDFRFVARYNSHLAPSLRLIFFNPNFPLPSCLRFSQSDTQNTHVTPQEILVNEAFTAQITDIFKALSIIERGIQHRYKLSGYLEHRLLQAELSSFIVIRGAHAYSTLRNSQRWNASPL</sequence>
<accession>A0A080WL91</accession>
<dbReference type="VEuPathDB" id="FungiDB:TERG_12450"/>
<reference evidence="2" key="1">
    <citation type="journal article" date="2012" name="MBio">
        <title>Comparative genome analysis of Trichophyton rubrum and related dermatophytes reveals candidate genes involved in infection.</title>
        <authorList>
            <person name="Martinez D.A."/>
            <person name="Oliver B.G."/>
            <person name="Graeser Y."/>
            <person name="Goldberg J.M."/>
            <person name="Li W."/>
            <person name="Martinez-Rossi N.M."/>
            <person name="Monod M."/>
            <person name="Shelest E."/>
            <person name="Barton R.C."/>
            <person name="Birch E."/>
            <person name="Brakhage A.A."/>
            <person name="Chen Z."/>
            <person name="Gurr S.J."/>
            <person name="Heiman D."/>
            <person name="Heitman J."/>
            <person name="Kosti I."/>
            <person name="Rossi A."/>
            <person name="Saif S."/>
            <person name="Samalova M."/>
            <person name="Saunders C.W."/>
            <person name="Shea T."/>
            <person name="Summerbell R.C."/>
            <person name="Xu J."/>
            <person name="Young S."/>
            <person name="Zeng Q."/>
            <person name="Birren B.W."/>
            <person name="Cuomo C.A."/>
            <person name="White T.C."/>
        </authorList>
    </citation>
    <scope>NUCLEOTIDE SEQUENCE [LARGE SCALE GENOMIC DNA]</scope>
    <source>
        <strain evidence="2">ATCC MYA-4607 / CBS 118892</strain>
    </source>
</reference>
<evidence type="ECO:0000313" key="1">
    <source>
        <dbReference type="EMBL" id="KFL62464.1"/>
    </source>
</evidence>
<dbReference type="InParanoid" id="A0A080WL91"/>
<dbReference type="EMBL" id="GG700655">
    <property type="protein sequence ID" value="KFL62464.1"/>
    <property type="molecule type" value="Genomic_DNA"/>
</dbReference>